<evidence type="ECO:0000256" key="3">
    <source>
        <dbReference type="ARBA" id="ARBA00023157"/>
    </source>
</evidence>
<dbReference type="Gene3D" id="3.40.30.10">
    <property type="entry name" value="Glutaredoxin"/>
    <property type="match status" value="1"/>
</dbReference>
<organism evidence="8 9">
    <name type="scientific">Nitrososphaera gargensis (strain Ga9.2)</name>
    <dbReference type="NCBI Taxonomy" id="1237085"/>
    <lineage>
        <taxon>Archaea</taxon>
        <taxon>Nitrososphaerota</taxon>
        <taxon>Nitrososphaeria</taxon>
        <taxon>Nitrososphaerales</taxon>
        <taxon>Nitrososphaeraceae</taxon>
        <taxon>Nitrososphaera</taxon>
    </lineage>
</organism>
<dbReference type="PRINTS" id="PR00421">
    <property type="entry name" value="THIOREDOXIN"/>
</dbReference>
<keyword evidence="9" id="KW-1185">Reference proteome</keyword>
<feature type="site" description="Contributes to redox potential value" evidence="5">
    <location>
        <position position="52"/>
    </location>
</feature>
<dbReference type="AlphaFoldDB" id="K0ID95"/>
<dbReference type="PANTHER" id="PTHR45663">
    <property type="entry name" value="GEO12009P1"/>
    <property type="match status" value="1"/>
</dbReference>
<dbReference type="PROSITE" id="PS00194">
    <property type="entry name" value="THIOREDOXIN_1"/>
    <property type="match status" value="1"/>
</dbReference>
<accession>K0ID95</accession>
<dbReference type="FunFam" id="3.40.30.10:FF:000001">
    <property type="entry name" value="Thioredoxin"/>
    <property type="match status" value="1"/>
</dbReference>
<dbReference type="EMBL" id="CP002408">
    <property type="protein sequence ID" value="AFU59366.1"/>
    <property type="molecule type" value="Genomic_DNA"/>
</dbReference>
<feature type="site" description="Deprotonates C-terminal active site Cys" evidence="5">
    <location>
        <position position="45"/>
    </location>
</feature>
<dbReference type="InParanoid" id="K0ID95"/>
<gene>
    <name evidence="8" type="primary">trxA2</name>
    <name evidence="8" type="ordered locus">Ngar_c24420</name>
</gene>
<dbReference type="GO" id="GO:0005737">
    <property type="term" value="C:cytoplasm"/>
    <property type="evidence" value="ECO:0007669"/>
    <property type="project" value="TreeGrafter"/>
</dbReference>
<feature type="active site" description="Nucleophile" evidence="5">
    <location>
        <position position="54"/>
    </location>
</feature>
<protein>
    <submittedName>
        <fullName evidence="8">Thioredoxin</fullName>
    </submittedName>
</protein>
<reference evidence="8 9" key="1">
    <citation type="journal article" date="2012" name="Environ. Microbiol.">
        <title>The genome of the ammonia-oxidizing Candidatus Nitrososphaera gargensis: insights into metabolic versatility and environmental adaptations.</title>
        <authorList>
            <person name="Spang A."/>
            <person name="Poehlein A."/>
            <person name="Offre P."/>
            <person name="Zumbragel S."/>
            <person name="Haider S."/>
            <person name="Rychlik N."/>
            <person name="Nowka B."/>
            <person name="Schmeisser C."/>
            <person name="Lebedeva E.V."/>
            <person name="Rattei T."/>
            <person name="Bohm C."/>
            <person name="Schmid M."/>
            <person name="Galushko A."/>
            <person name="Hatzenpichler R."/>
            <person name="Weinmaier T."/>
            <person name="Daniel R."/>
            <person name="Schleper C."/>
            <person name="Spieck E."/>
            <person name="Streit W."/>
            <person name="Wagner M."/>
        </authorList>
    </citation>
    <scope>NUCLEOTIDE SEQUENCE [LARGE SCALE GENOMIC DNA]</scope>
    <source>
        <strain evidence="9">Ga9.2</strain>
    </source>
</reference>
<dbReference type="InterPro" id="IPR036249">
    <property type="entry name" value="Thioredoxin-like_sf"/>
</dbReference>
<dbReference type="KEGG" id="nga:Ngar_c24420"/>
<keyword evidence="3 6" id="KW-1015">Disulfide bond</keyword>
<evidence type="ECO:0000259" key="7">
    <source>
        <dbReference type="PROSITE" id="PS51352"/>
    </source>
</evidence>
<dbReference type="SUPFAM" id="SSF52833">
    <property type="entry name" value="Thioredoxin-like"/>
    <property type="match status" value="1"/>
</dbReference>
<dbReference type="HOGENOM" id="CLU_090389_10_2_2"/>
<proteinExistence type="predicted"/>
<keyword evidence="1" id="KW-0813">Transport</keyword>
<name>K0ID95_NITGG</name>
<dbReference type="PIRSF" id="PIRSF000077">
    <property type="entry name" value="Thioredoxin"/>
    <property type="match status" value="1"/>
</dbReference>
<evidence type="ECO:0000256" key="1">
    <source>
        <dbReference type="ARBA" id="ARBA00022448"/>
    </source>
</evidence>
<dbReference type="PANTHER" id="PTHR45663:SF11">
    <property type="entry name" value="GEO12009P1"/>
    <property type="match status" value="1"/>
</dbReference>
<dbReference type="NCBIfam" id="TIGR01068">
    <property type="entry name" value="thioredoxin"/>
    <property type="match status" value="1"/>
</dbReference>
<feature type="disulfide bond" description="Redox-active" evidence="6">
    <location>
        <begin position="51"/>
        <end position="54"/>
    </location>
</feature>
<feature type="domain" description="Thioredoxin" evidence="7">
    <location>
        <begin position="6"/>
        <end position="127"/>
    </location>
</feature>
<dbReference type="InterPro" id="IPR005746">
    <property type="entry name" value="Thioredoxin"/>
</dbReference>
<dbReference type="Proteomes" id="UP000008037">
    <property type="component" value="Chromosome"/>
</dbReference>
<keyword evidence="4 6" id="KW-0676">Redox-active center</keyword>
<evidence type="ECO:0000313" key="8">
    <source>
        <dbReference type="EMBL" id="AFU59366.1"/>
    </source>
</evidence>
<dbReference type="Pfam" id="PF00085">
    <property type="entry name" value="Thioredoxin"/>
    <property type="match status" value="1"/>
</dbReference>
<keyword evidence="2" id="KW-0249">Electron transport</keyword>
<sequence length="128" mass="14177">MTKYKIPFCTILPMESKTDSNSVTHVTTKTWDAEVLRSDLPVFVDFWAEWCGPCRMVGPAVEQIGKILAGKVKVAKLNVDENQQIAMKYGVQSIPSLILFKGGKEVARTIGAAPKEAYLKFIENSLKA</sequence>
<dbReference type="PROSITE" id="PS51352">
    <property type="entry name" value="THIOREDOXIN_2"/>
    <property type="match status" value="1"/>
</dbReference>
<dbReference type="CDD" id="cd02947">
    <property type="entry name" value="TRX_family"/>
    <property type="match status" value="1"/>
</dbReference>
<feature type="active site" description="Nucleophile" evidence="5">
    <location>
        <position position="51"/>
    </location>
</feature>
<dbReference type="STRING" id="1237085.Ngar_c24420"/>
<evidence type="ECO:0000313" key="9">
    <source>
        <dbReference type="Proteomes" id="UP000008037"/>
    </source>
</evidence>
<evidence type="ECO:0000256" key="4">
    <source>
        <dbReference type="ARBA" id="ARBA00023284"/>
    </source>
</evidence>
<evidence type="ECO:0000256" key="2">
    <source>
        <dbReference type="ARBA" id="ARBA00022982"/>
    </source>
</evidence>
<evidence type="ECO:0000256" key="6">
    <source>
        <dbReference type="PIRSR" id="PIRSR000077-4"/>
    </source>
</evidence>
<dbReference type="GO" id="GO:0015035">
    <property type="term" value="F:protein-disulfide reductase activity"/>
    <property type="evidence" value="ECO:0007669"/>
    <property type="project" value="InterPro"/>
</dbReference>
<dbReference type="InterPro" id="IPR017937">
    <property type="entry name" value="Thioredoxin_CS"/>
</dbReference>
<evidence type="ECO:0000256" key="5">
    <source>
        <dbReference type="PIRSR" id="PIRSR000077-1"/>
    </source>
</evidence>
<dbReference type="PATRIC" id="fig|1237085.11.peg.2415"/>
<dbReference type="InterPro" id="IPR013766">
    <property type="entry name" value="Thioredoxin_domain"/>
</dbReference>
<feature type="site" description="Contributes to redox potential value" evidence="5">
    <location>
        <position position="53"/>
    </location>
</feature>